<dbReference type="InterPro" id="IPR008990">
    <property type="entry name" value="Elect_transpt_acc-like_dom_sf"/>
</dbReference>
<feature type="domain" description="Nitrile hydratase beta subunit" evidence="6">
    <location>
        <begin position="122"/>
        <end position="216"/>
    </location>
</feature>
<dbReference type="AlphaFoldDB" id="A0A370KP17"/>
<dbReference type="Gene3D" id="2.30.30.50">
    <property type="match status" value="1"/>
</dbReference>
<dbReference type="Proteomes" id="UP000254939">
    <property type="component" value="Unassembled WGS sequence"/>
</dbReference>
<evidence type="ECO:0000256" key="3">
    <source>
        <dbReference type="ARBA" id="ARBA00023239"/>
    </source>
</evidence>
<comment type="similarity">
    <text evidence="2 5">Belongs to the nitrile hydratase subunit beta family.</text>
</comment>
<dbReference type="InterPro" id="IPR042262">
    <property type="entry name" value="CN_hydtase_beta_C"/>
</dbReference>
<dbReference type="EC" id="4.2.1.84" evidence="5"/>
<comment type="function">
    <text evidence="1 5">NHase catalyzes the hydration of various nitrile compounds to the corresponding amides.</text>
</comment>
<comment type="catalytic activity">
    <reaction evidence="4 5">
        <text>an aliphatic primary amide = an aliphatic nitrile + H2O</text>
        <dbReference type="Rhea" id="RHEA:12673"/>
        <dbReference type="ChEBI" id="CHEBI:15377"/>
        <dbReference type="ChEBI" id="CHEBI:65285"/>
        <dbReference type="ChEBI" id="CHEBI:80291"/>
        <dbReference type="EC" id="4.2.1.84"/>
    </reaction>
</comment>
<sequence length="221" mass="24257">MNGPHDLGGQMGFGAVAPEKNEPYFHAEWEKRALGLTLSSGALGAWNIDESRHTRESIPPADYLGASYYEIWTRALEVLLQRHGFVTAEEIDAGRKKSDGATPKRVLKADMVAGVLAKGGPCDRSVTTVPRFTAGDKVRTRNFNPTTHTRLPRYARAKSGVVEAVQGSFVFPDDNAHGRGENPQWVYLVVFEATELWGEDGDPTSTVSIDAWEPYLIPADD</sequence>
<organism evidence="8 9">
    <name type="scientific">Rhizobium grahamii</name>
    <dbReference type="NCBI Taxonomy" id="1120045"/>
    <lineage>
        <taxon>Bacteria</taxon>
        <taxon>Pseudomonadati</taxon>
        <taxon>Pseudomonadota</taxon>
        <taxon>Alphaproteobacteria</taxon>
        <taxon>Hyphomicrobiales</taxon>
        <taxon>Rhizobiaceae</taxon>
        <taxon>Rhizobium/Agrobacterium group</taxon>
        <taxon>Rhizobium</taxon>
    </lineage>
</organism>
<name>A0A370KP17_9HYPH</name>
<gene>
    <name evidence="8" type="ORF">B5K06_12365</name>
</gene>
<dbReference type="GO" id="GO:0018822">
    <property type="term" value="F:nitrile hydratase activity"/>
    <property type="evidence" value="ECO:0007669"/>
    <property type="project" value="UniProtKB-EC"/>
</dbReference>
<dbReference type="OrthoDB" id="3478924at2"/>
<evidence type="ECO:0000256" key="4">
    <source>
        <dbReference type="ARBA" id="ARBA00044877"/>
    </source>
</evidence>
<dbReference type="SUPFAM" id="SSF50090">
    <property type="entry name" value="Electron transport accessory proteins"/>
    <property type="match status" value="1"/>
</dbReference>
<evidence type="ECO:0000256" key="2">
    <source>
        <dbReference type="ARBA" id="ARBA00009098"/>
    </source>
</evidence>
<dbReference type="InterPro" id="IPR003168">
    <property type="entry name" value="Nitrile_hydratase_bsu"/>
</dbReference>
<evidence type="ECO:0000259" key="7">
    <source>
        <dbReference type="Pfam" id="PF21006"/>
    </source>
</evidence>
<dbReference type="GO" id="GO:0046914">
    <property type="term" value="F:transition metal ion binding"/>
    <property type="evidence" value="ECO:0007669"/>
    <property type="project" value="InterPro"/>
</dbReference>
<accession>A0A370KP17</accession>
<dbReference type="InterPro" id="IPR049054">
    <property type="entry name" value="CN_hydtase_beta-like_N"/>
</dbReference>
<evidence type="ECO:0000313" key="9">
    <source>
        <dbReference type="Proteomes" id="UP000254939"/>
    </source>
</evidence>
<reference evidence="8 9" key="1">
    <citation type="submission" date="2017-03" db="EMBL/GenBank/DDBJ databases">
        <title>Genome analysis of Rhizobial strains effectives or ineffectives for nitrogen fixation isolated from bean seeds.</title>
        <authorList>
            <person name="Peralta H."/>
            <person name="Aguilar-Vera A."/>
            <person name="Mora Y."/>
            <person name="Vargas-Lagunas C."/>
            <person name="Girard L."/>
            <person name="Mora J."/>
        </authorList>
    </citation>
    <scope>NUCLEOTIDE SEQUENCE [LARGE SCALE GENOMIC DNA]</scope>
    <source>
        <strain evidence="8 9">CCGM3</strain>
    </source>
</reference>
<dbReference type="PIRSF" id="PIRSF001427">
    <property type="entry name" value="NHase_beta"/>
    <property type="match status" value="1"/>
</dbReference>
<evidence type="ECO:0000256" key="5">
    <source>
        <dbReference type="PIRNR" id="PIRNR001427"/>
    </source>
</evidence>
<dbReference type="Pfam" id="PF21006">
    <property type="entry name" value="NHase_beta_N"/>
    <property type="match status" value="1"/>
</dbReference>
<evidence type="ECO:0000259" key="6">
    <source>
        <dbReference type="Pfam" id="PF02211"/>
    </source>
</evidence>
<dbReference type="RefSeq" id="WP_114713130.1">
    <property type="nucleotide sequence ID" value="NZ_KZ857259.1"/>
</dbReference>
<comment type="caution">
    <text evidence="8">The sequence shown here is derived from an EMBL/GenBank/DDBJ whole genome shotgun (WGS) entry which is preliminary data.</text>
</comment>
<protein>
    <recommendedName>
        <fullName evidence="5">Nitrile hydratase subunit beta</fullName>
        <shortName evidence="5">NHase</shortName>
        <ecNumber evidence="5">4.2.1.84</ecNumber>
    </recommendedName>
</protein>
<dbReference type="Gene3D" id="1.10.472.20">
    <property type="entry name" value="Nitrile hydratase, beta subunit"/>
    <property type="match status" value="1"/>
</dbReference>
<proteinExistence type="inferred from homology"/>
<evidence type="ECO:0000256" key="1">
    <source>
        <dbReference type="ARBA" id="ARBA00004042"/>
    </source>
</evidence>
<dbReference type="EMBL" id="NAAC01000015">
    <property type="protein sequence ID" value="RDJ11101.1"/>
    <property type="molecule type" value="Genomic_DNA"/>
</dbReference>
<feature type="domain" description="Nitrile hydratase beta subunit-like N-terminal" evidence="7">
    <location>
        <begin position="1"/>
        <end position="104"/>
    </location>
</feature>
<evidence type="ECO:0000313" key="8">
    <source>
        <dbReference type="EMBL" id="RDJ11101.1"/>
    </source>
</evidence>
<keyword evidence="3 5" id="KW-0456">Lyase</keyword>
<dbReference type="InterPro" id="IPR024690">
    <property type="entry name" value="CN_hydtase_beta_dom_C"/>
</dbReference>
<dbReference type="NCBIfam" id="TIGR03888">
    <property type="entry name" value="nitrile_beta"/>
    <property type="match status" value="1"/>
</dbReference>
<dbReference type="Pfam" id="PF02211">
    <property type="entry name" value="NHase_beta_C"/>
    <property type="match status" value="1"/>
</dbReference>